<reference evidence="12" key="1">
    <citation type="journal article" date="2016" name="Proc. Natl. Acad. Sci. U.S.A.">
        <title>Comparative genomics of biotechnologically important yeasts.</title>
        <authorList>
            <person name="Riley R."/>
            <person name="Haridas S."/>
            <person name="Wolfe K.H."/>
            <person name="Lopes M.R."/>
            <person name="Hittinger C.T."/>
            <person name="Goeker M."/>
            <person name="Salamov A.A."/>
            <person name="Wisecaver J.H."/>
            <person name="Long T.M."/>
            <person name="Calvey C.H."/>
            <person name="Aerts A.L."/>
            <person name="Barry K.W."/>
            <person name="Choi C."/>
            <person name="Clum A."/>
            <person name="Coughlan A.Y."/>
            <person name="Deshpande S."/>
            <person name="Douglass A.P."/>
            <person name="Hanson S.J."/>
            <person name="Klenk H.-P."/>
            <person name="LaButti K.M."/>
            <person name="Lapidus A."/>
            <person name="Lindquist E.A."/>
            <person name="Lipzen A.M."/>
            <person name="Meier-Kolthoff J.P."/>
            <person name="Ohm R.A."/>
            <person name="Otillar R.P."/>
            <person name="Pangilinan J.L."/>
            <person name="Peng Y."/>
            <person name="Rokas A."/>
            <person name="Rosa C.A."/>
            <person name="Scheuner C."/>
            <person name="Sibirny A.A."/>
            <person name="Slot J.C."/>
            <person name="Stielow J.B."/>
            <person name="Sun H."/>
            <person name="Kurtzman C.P."/>
            <person name="Blackwell M."/>
            <person name="Grigoriev I.V."/>
            <person name="Jeffries T.W."/>
        </authorList>
    </citation>
    <scope>NUCLEOTIDE SEQUENCE [LARGE SCALE GENOMIC DNA]</scope>
    <source>
        <strain evidence="12">NRRL Y-1626</strain>
    </source>
</reference>
<keyword evidence="8 10" id="KW-1133">Transmembrane helix</keyword>
<protein>
    <recommendedName>
        <fullName evidence="3">dolichol kinase</fullName>
        <ecNumber evidence="3">2.7.1.108</ecNumber>
    </recommendedName>
</protein>
<dbReference type="EC" id="2.7.1.108" evidence="3"/>
<comment type="subcellular location">
    <subcellularLocation>
        <location evidence="1">Endoplasmic reticulum membrane</location>
        <topology evidence="1">Multi-pass membrane protein</topology>
    </subcellularLocation>
</comment>
<dbReference type="GO" id="GO:0005789">
    <property type="term" value="C:endoplasmic reticulum membrane"/>
    <property type="evidence" value="ECO:0007669"/>
    <property type="project" value="UniProtKB-SubCell"/>
</dbReference>
<evidence type="ECO:0000256" key="5">
    <source>
        <dbReference type="ARBA" id="ARBA00022692"/>
    </source>
</evidence>
<keyword evidence="6" id="KW-0418">Kinase</keyword>
<dbReference type="GO" id="GO:0004168">
    <property type="term" value="F:dolichol kinase activity"/>
    <property type="evidence" value="ECO:0007669"/>
    <property type="project" value="UniProtKB-EC"/>
</dbReference>
<keyword evidence="9 10" id="KW-0472">Membrane</keyword>
<evidence type="ECO:0000256" key="7">
    <source>
        <dbReference type="ARBA" id="ARBA00022824"/>
    </source>
</evidence>
<feature type="transmembrane region" description="Helical" evidence="10">
    <location>
        <begin position="389"/>
        <end position="413"/>
    </location>
</feature>
<keyword evidence="4" id="KW-0808">Transferase</keyword>
<evidence type="ECO:0000256" key="6">
    <source>
        <dbReference type="ARBA" id="ARBA00022777"/>
    </source>
</evidence>
<feature type="transmembrane region" description="Helical" evidence="10">
    <location>
        <begin position="425"/>
        <end position="443"/>
    </location>
</feature>
<gene>
    <name evidence="11" type="ORF">HANVADRAFT_52037</name>
</gene>
<feature type="transmembrane region" description="Helical" evidence="10">
    <location>
        <begin position="212"/>
        <end position="233"/>
    </location>
</feature>
<feature type="transmembrane region" description="Helical" evidence="10">
    <location>
        <begin position="485"/>
        <end position="504"/>
    </location>
</feature>
<keyword evidence="7" id="KW-0256">Endoplasmic reticulum</keyword>
<evidence type="ECO:0000256" key="2">
    <source>
        <dbReference type="ARBA" id="ARBA00010794"/>
    </source>
</evidence>
<dbReference type="EMBL" id="LXPE01000006">
    <property type="protein sequence ID" value="OBA27950.1"/>
    <property type="molecule type" value="Genomic_DNA"/>
</dbReference>
<name>A0A1B7TGT7_9ASCO</name>
<evidence type="ECO:0000256" key="1">
    <source>
        <dbReference type="ARBA" id="ARBA00004477"/>
    </source>
</evidence>
<sequence>MGIKNRNTKKSNKDSVSEIKISPSTNTLEEISIPEDKYAHLYVDKFDFITEMLCTDRLIQVFIIFMTCHLFYIQTYSDTNSIVSNNSSWAMIFNSLISFLCCLAIFIKQGSVVWTLENFDSQFFNLLYLYIIPMGLSFYFLPTEYLALTGTLVLNSLPISAHLRIPLMGIFMIFQMPDYVPDYYNVRFMFFKSILINYVFEKFLTIISGYRKSLSIVETNFFSILLTYITYVLDFPDSIPFQILQKSLYAILTVNIIQSIWVLFNKFVFNNNKGEGVVYKLIGYSLSVSGFPFFLFYYLNNLPGFFSTNNKNPFAWLILFLSETDQRLSIISMWGIAVASSIPLLTSYVYEGTISLNFSRKYWHFLILLIITLPWKVDSVLIKTSLAGVIPLFLLLESIRYCNFFPDWIALCLDKFGDHRDQRGPLLISYLYLIIGVSLPILIDDDVTGLIVLGLGDSVASIIGKKYGKKMWADSNTENKKTYEGTFAFIVSCSIFDVIIKWYYAGAPLDIEYLQTLDLKQLAFSVANFAVAGLLEGNATLNDNILLPSYTMVLRKLLC</sequence>
<feature type="transmembrane region" description="Helical" evidence="10">
    <location>
        <begin position="89"/>
        <end position="107"/>
    </location>
</feature>
<evidence type="ECO:0000256" key="3">
    <source>
        <dbReference type="ARBA" id="ARBA00012132"/>
    </source>
</evidence>
<keyword evidence="12" id="KW-1185">Reference proteome</keyword>
<proteinExistence type="inferred from homology"/>
<feature type="transmembrane region" description="Helical" evidence="10">
    <location>
        <begin position="449"/>
        <end position="464"/>
    </location>
</feature>
<evidence type="ECO:0000256" key="4">
    <source>
        <dbReference type="ARBA" id="ARBA00022679"/>
    </source>
</evidence>
<feature type="transmembrane region" description="Helical" evidence="10">
    <location>
        <begin position="127"/>
        <end position="147"/>
    </location>
</feature>
<feature type="transmembrane region" description="Helical" evidence="10">
    <location>
        <begin position="248"/>
        <end position="269"/>
    </location>
</feature>
<feature type="transmembrane region" description="Helical" evidence="10">
    <location>
        <begin position="58"/>
        <end position="77"/>
    </location>
</feature>
<dbReference type="OrthoDB" id="377083at2759"/>
<organism evidence="11 12">
    <name type="scientific">Hanseniaspora valbyensis NRRL Y-1626</name>
    <dbReference type="NCBI Taxonomy" id="766949"/>
    <lineage>
        <taxon>Eukaryota</taxon>
        <taxon>Fungi</taxon>
        <taxon>Dikarya</taxon>
        <taxon>Ascomycota</taxon>
        <taxon>Saccharomycotina</taxon>
        <taxon>Saccharomycetes</taxon>
        <taxon>Saccharomycodales</taxon>
        <taxon>Saccharomycodaceae</taxon>
        <taxon>Hanseniaspora</taxon>
    </lineage>
</organism>
<dbReference type="PANTHER" id="PTHR13205">
    <property type="entry name" value="TRANSMEMBRANE PROTEIN 15-RELATED"/>
    <property type="match status" value="1"/>
</dbReference>
<feature type="transmembrane region" description="Helical" evidence="10">
    <location>
        <begin position="281"/>
        <end position="299"/>
    </location>
</feature>
<keyword evidence="5 10" id="KW-0812">Transmembrane</keyword>
<evidence type="ECO:0000256" key="8">
    <source>
        <dbReference type="ARBA" id="ARBA00022989"/>
    </source>
</evidence>
<feature type="transmembrane region" description="Helical" evidence="10">
    <location>
        <begin position="330"/>
        <end position="350"/>
    </location>
</feature>
<evidence type="ECO:0000256" key="9">
    <source>
        <dbReference type="ARBA" id="ARBA00023136"/>
    </source>
</evidence>
<evidence type="ECO:0000256" key="10">
    <source>
        <dbReference type="SAM" id="Phobius"/>
    </source>
</evidence>
<comment type="similarity">
    <text evidence="2">Belongs to the polyprenol kinase family.</text>
</comment>
<accession>A0A1B7TGT7</accession>
<dbReference type="PANTHER" id="PTHR13205:SF15">
    <property type="entry name" value="DOLICHOL KINASE"/>
    <property type="match status" value="1"/>
</dbReference>
<dbReference type="GO" id="GO:0043048">
    <property type="term" value="P:dolichyl monophosphate biosynthetic process"/>
    <property type="evidence" value="ECO:0007669"/>
    <property type="project" value="TreeGrafter"/>
</dbReference>
<feature type="transmembrane region" description="Helical" evidence="10">
    <location>
        <begin position="362"/>
        <end position="377"/>
    </location>
</feature>
<dbReference type="InterPro" id="IPR032974">
    <property type="entry name" value="Polypren_kinase"/>
</dbReference>
<comment type="caution">
    <text evidence="11">The sequence shown here is derived from an EMBL/GenBank/DDBJ whole genome shotgun (WGS) entry which is preliminary data.</text>
</comment>
<evidence type="ECO:0000313" key="11">
    <source>
        <dbReference type="EMBL" id="OBA27950.1"/>
    </source>
</evidence>
<feature type="transmembrane region" description="Helical" evidence="10">
    <location>
        <begin position="183"/>
        <end position="200"/>
    </location>
</feature>
<dbReference type="Proteomes" id="UP000092321">
    <property type="component" value="Unassembled WGS sequence"/>
</dbReference>
<evidence type="ECO:0000313" key="12">
    <source>
        <dbReference type="Proteomes" id="UP000092321"/>
    </source>
</evidence>
<dbReference type="AlphaFoldDB" id="A0A1B7TGT7"/>